<feature type="region of interest" description="Disordered" evidence="8">
    <location>
        <begin position="737"/>
        <end position="918"/>
    </location>
</feature>
<dbReference type="Gene3D" id="2.30.310.10">
    <property type="entry name" value="ibrinogen binding protein from staphylococcus aureus domain"/>
    <property type="match status" value="1"/>
</dbReference>
<feature type="compositionally biased region" description="Acidic residues" evidence="8">
    <location>
        <begin position="904"/>
        <end position="916"/>
    </location>
</feature>
<keyword evidence="4" id="KW-0963">Cytoplasm</keyword>
<evidence type="ECO:0000256" key="8">
    <source>
        <dbReference type="SAM" id="MobiDB-lite"/>
    </source>
</evidence>
<dbReference type="Pfam" id="PF05670">
    <property type="entry name" value="NFACT-R_1"/>
    <property type="match status" value="1"/>
</dbReference>
<dbReference type="GO" id="GO:0072344">
    <property type="term" value="P:rescue of stalled ribosome"/>
    <property type="evidence" value="ECO:0007669"/>
    <property type="project" value="TreeGrafter"/>
</dbReference>
<dbReference type="InterPro" id="IPR008532">
    <property type="entry name" value="NFACT_RNA-bd"/>
</dbReference>
<dbReference type="Pfam" id="PF11923">
    <property type="entry name" value="NFACT-C"/>
    <property type="match status" value="1"/>
</dbReference>
<comment type="similarity">
    <text evidence="3">Belongs to the NEMF family.</text>
</comment>
<dbReference type="NCBIfam" id="NF041120">
    <property type="entry name" value="RqcH_arch"/>
    <property type="match status" value="1"/>
</dbReference>
<dbReference type="AlphaFoldDB" id="A0A7I8W478"/>
<evidence type="ECO:0000256" key="5">
    <source>
        <dbReference type="ARBA" id="ARBA00023054"/>
    </source>
</evidence>
<dbReference type="FunFam" id="2.30.310.10:FF:000001">
    <property type="entry name" value="Nuclear export mediator factor Nemf"/>
    <property type="match status" value="1"/>
</dbReference>
<dbReference type="PANTHER" id="PTHR15239">
    <property type="entry name" value="NUCLEAR EXPORT MEDIATOR FACTOR NEMF"/>
    <property type="match status" value="1"/>
</dbReference>
<feature type="compositionally biased region" description="Basic and acidic residues" evidence="8">
    <location>
        <begin position="772"/>
        <end position="814"/>
    </location>
</feature>
<organism evidence="11 12">
    <name type="scientific">Dimorphilus gyrociliatus</name>
    <dbReference type="NCBI Taxonomy" id="2664684"/>
    <lineage>
        <taxon>Eukaryota</taxon>
        <taxon>Metazoa</taxon>
        <taxon>Spiralia</taxon>
        <taxon>Lophotrochozoa</taxon>
        <taxon>Annelida</taxon>
        <taxon>Polychaeta</taxon>
        <taxon>Polychaeta incertae sedis</taxon>
        <taxon>Dinophilidae</taxon>
        <taxon>Dimorphilus</taxon>
    </lineage>
</organism>
<accession>A0A7I8W478</accession>
<sequence length="1025" mass="116935">MKSRFSTLDIRAVLAELQRFIGLRVNNIYDVDHKIYLIKLAKPDTKAVILIESGIRIHSTEFEWPKNPMPSGFSVKLRKHLKGRRLEVIEQIGLDRIIDLQFGSGEAAYHIILELYDRGNIILTDFEYVIMNILRPRTDECQDVKYAVREKYPIDLAKSSGADPNIAEILANSKEGDPLKKVLIPQLVYGPALIEHSLLECGLDPYQKIGKTFNDTSLLQDALRICDKLFRETCQPCKGYITQKFEKRVTGGDDQLITYNEFHPFKFKQHEKNSQIEFDSFDKACDEFFSKSESQKLDIKALQQEKAALKKLSNVKKDHEKRIDNLQKTQEIDQRKAELIQINLELVEKAIMIVQSALANQIAWDEIERLVKEAQKQGDTIALAIKQLNLDRNHITLLLSEPSLNEDDYEKNPSLKPQKVEIDLGLTTFANARKYYDEKRQASLKEKKTIEASSKALKNAEKKTKETLKEASKIASINKARKVYWFEKFLWFISSENYLVIGGRDSQQNEMIVKRYMRSKDVYVHADLHGACSVIIKNHMGNEMPVPPKTLNEAGTMAICNSAAWDSKVVTSAWWVNPSQVSKTAPTGEYLSTGAFMIRGKKNYLPPSYLIYGFGFLFKLDDDCIERHRGERKVRVLEEEDEELGISEKNKTDSENKNEEELNMDDDDNGDNDDSEGDNDGDNNGSYDTSSENEDQCFPNTSIKVELKAEKGATAAVERTDSKSEEYDNADIIHLGDGVPLDISRQDSHSSLKAGAKLSAKQRREMKKKQKKADDPSLHHSKSYDDTNDNDKINEELIKQRDTTETKPSERHESQQPVKRGQKSKLKKIKQKYGDQDEEDREMRMKILGSMANEEKKLKGKKAKDAKRQQLLEEKRERQEQAKIRHQQRLTSEKGSTRNMKIEAEEEHDSGEDEGDNAQQENMKILDTLTGQPTVEDTLLFAIPVCAPYSSLSNYKFKVKVTPGNNKKGKASKMVVNAFLADKSTTSREKDLFKSLKDVDLSRNLPGKVRITAANVLKLQKAKKK</sequence>
<dbReference type="Proteomes" id="UP000549394">
    <property type="component" value="Unassembled WGS sequence"/>
</dbReference>
<feature type="compositionally biased region" description="Acidic residues" evidence="8">
    <location>
        <begin position="661"/>
        <end position="681"/>
    </location>
</feature>
<evidence type="ECO:0000256" key="1">
    <source>
        <dbReference type="ARBA" id="ARBA00004123"/>
    </source>
</evidence>
<comment type="subcellular location">
    <subcellularLocation>
        <location evidence="2">Cytoplasm</location>
    </subcellularLocation>
    <subcellularLocation>
        <location evidence="1">Nucleus</location>
    </subcellularLocation>
</comment>
<comment type="caution">
    <text evidence="11">The sequence shown here is derived from an EMBL/GenBank/DDBJ whole genome shotgun (WGS) entry which is preliminary data.</text>
</comment>
<dbReference type="GO" id="GO:0000049">
    <property type="term" value="F:tRNA binding"/>
    <property type="evidence" value="ECO:0007669"/>
    <property type="project" value="TreeGrafter"/>
</dbReference>
<evidence type="ECO:0000256" key="7">
    <source>
        <dbReference type="SAM" id="Coils"/>
    </source>
</evidence>
<dbReference type="Pfam" id="PF05833">
    <property type="entry name" value="NFACT_N"/>
    <property type="match status" value="1"/>
</dbReference>
<dbReference type="InterPro" id="IPR021846">
    <property type="entry name" value="NFACT-C"/>
</dbReference>
<feature type="region of interest" description="Disordered" evidence="8">
    <location>
        <begin position="639"/>
        <end position="699"/>
    </location>
</feature>
<keyword evidence="5 7" id="KW-0175">Coiled coil</keyword>
<evidence type="ECO:0000256" key="4">
    <source>
        <dbReference type="ARBA" id="ARBA00022490"/>
    </source>
</evidence>
<dbReference type="EMBL" id="CAJFCJ010000019">
    <property type="protein sequence ID" value="CAD5123037.1"/>
    <property type="molecule type" value="Genomic_DNA"/>
</dbReference>
<evidence type="ECO:0000259" key="10">
    <source>
        <dbReference type="Pfam" id="PF11923"/>
    </source>
</evidence>
<keyword evidence="6" id="KW-0539">Nucleus</keyword>
<feature type="domain" description="NFACT RNA-binding" evidence="9">
    <location>
        <begin position="488"/>
        <end position="600"/>
    </location>
</feature>
<evidence type="ECO:0000313" key="12">
    <source>
        <dbReference type="Proteomes" id="UP000549394"/>
    </source>
</evidence>
<dbReference type="PANTHER" id="PTHR15239:SF6">
    <property type="entry name" value="RIBOSOME QUALITY CONTROL COMPLEX SUBUNIT NEMF"/>
    <property type="match status" value="1"/>
</dbReference>
<feature type="compositionally biased region" description="Basic and acidic residues" evidence="8">
    <location>
        <begin position="646"/>
        <end position="660"/>
    </location>
</feature>
<gene>
    <name evidence="11" type="ORF">DGYR_LOCUS10764</name>
</gene>
<dbReference type="InterPro" id="IPR051608">
    <property type="entry name" value="RQC_Subunit_NEMF"/>
</dbReference>
<protein>
    <submittedName>
        <fullName evidence="11">DgyrCDS11420</fullName>
    </submittedName>
</protein>
<feature type="compositionally biased region" description="Basic residues" evidence="8">
    <location>
        <begin position="760"/>
        <end position="771"/>
    </location>
</feature>
<name>A0A7I8W478_9ANNE</name>
<reference evidence="11 12" key="1">
    <citation type="submission" date="2020-08" db="EMBL/GenBank/DDBJ databases">
        <authorList>
            <person name="Hejnol A."/>
        </authorList>
    </citation>
    <scope>NUCLEOTIDE SEQUENCE [LARGE SCALE GENOMIC DNA]</scope>
</reference>
<dbReference type="OrthoDB" id="207084at2759"/>
<feature type="compositionally biased region" description="Basic and acidic residues" evidence="8">
    <location>
        <begin position="891"/>
        <end position="903"/>
    </location>
</feature>
<feature type="coiled-coil region" evidence="7">
    <location>
        <begin position="292"/>
        <end position="336"/>
    </location>
</feature>
<dbReference type="GO" id="GO:0043023">
    <property type="term" value="F:ribosomal large subunit binding"/>
    <property type="evidence" value="ECO:0007669"/>
    <property type="project" value="TreeGrafter"/>
</dbReference>
<evidence type="ECO:0000256" key="6">
    <source>
        <dbReference type="ARBA" id="ARBA00023242"/>
    </source>
</evidence>
<evidence type="ECO:0000256" key="2">
    <source>
        <dbReference type="ARBA" id="ARBA00004496"/>
    </source>
</evidence>
<evidence type="ECO:0000256" key="3">
    <source>
        <dbReference type="ARBA" id="ARBA00008318"/>
    </source>
</evidence>
<feature type="compositionally biased region" description="Basic and acidic residues" evidence="8">
    <location>
        <begin position="866"/>
        <end position="883"/>
    </location>
</feature>
<dbReference type="GO" id="GO:0005737">
    <property type="term" value="C:cytoplasm"/>
    <property type="evidence" value="ECO:0007669"/>
    <property type="project" value="UniProtKB-SubCell"/>
</dbReference>
<feature type="compositionally biased region" description="Basic residues" evidence="8">
    <location>
        <begin position="820"/>
        <end position="831"/>
    </location>
</feature>
<dbReference type="GO" id="GO:0005634">
    <property type="term" value="C:nucleus"/>
    <property type="evidence" value="ECO:0007669"/>
    <property type="project" value="UniProtKB-SubCell"/>
</dbReference>
<feature type="domain" description="NFACT protein C-terminal" evidence="10">
    <location>
        <begin position="920"/>
        <end position="1012"/>
    </location>
</feature>
<dbReference type="GO" id="GO:1990116">
    <property type="term" value="P:ribosome-associated ubiquitin-dependent protein catabolic process"/>
    <property type="evidence" value="ECO:0007669"/>
    <property type="project" value="TreeGrafter"/>
</dbReference>
<dbReference type="GO" id="GO:1990112">
    <property type="term" value="C:RQC complex"/>
    <property type="evidence" value="ECO:0007669"/>
    <property type="project" value="TreeGrafter"/>
</dbReference>
<evidence type="ECO:0000313" key="11">
    <source>
        <dbReference type="EMBL" id="CAD5123037.1"/>
    </source>
</evidence>
<keyword evidence="12" id="KW-1185">Reference proteome</keyword>
<proteinExistence type="inferred from homology"/>
<evidence type="ECO:0000259" key="9">
    <source>
        <dbReference type="Pfam" id="PF05670"/>
    </source>
</evidence>